<evidence type="ECO:0000256" key="1">
    <source>
        <dbReference type="SAM" id="MobiDB-lite"/>
    </source>
</evidence>
<gene>
    <name evidence="3" type="ORF">ACFQGO_13755</name>
</gene>
<dbReference type="InterPro" id="IPR003776">
    <property type="entry name" value="YcaO-like_dom"/>
</dbReference>
<dbReference type="EMBL" id="JBHSNZ010000007">
    <property type="protein sequence ID" value="MFC5808558.1"/>
    <property type="molecule type" value="Genomic_DNA"/>
</dbReference>
<keyword evidence="4" id="KW-1185">Reference proteome</keyword>
<evidence type="ECO:0000313" key="3">
    <source>
        <dbReference type="EMBL" id="MFC5808558.1"/>
    </source>
</evidence>
<accession>A0ABW1B630</accession>
<feature type="region of interest" description="Disordered" evidence="1">
    <location>
        <begin position="375"/>
        <end position="413"/>
    </location>
</feature>
<evidence type="ECO:0000313" key="4">
    <source>
        <dbReference type="Proteomes" id="UP001596112"/>
    </source>
</evidence>
<protein>
    <recommendedName>
        <fullName evidence="2">YcaO domain-containing protein</fullName>
    </recommendedName>
</protein>
<dbReference type="PROSITE" id="PS51664">
    <property type="entry name" value="YCAO"/>
    <property type="match status" value="1"/>
</dbReference>
<evidence type="ECO:0000259" key="2">
    <source>
        <dbReference type="PROSITE" id="PS51664"/>
    </source>
</evidence>
<dbReference type="Proteomes" id="UP001596112">
    <property type="component" value="Unassembled WGS sequence"/>
</dbReference>
<reference evidence="4" key="1">
    <citation type="journal article" date="2019" name="Int. J. Syst. Evol. Microbiol.">
        <title>The Global Catalogue of Microorganisms (GCM) 10K type strain sequencing project: providing services to taxonomists for standard genome sequencing and annotation.</title>
        <authorList>
            <consortium name="The Broad Institute Genomics Platform"/>
            <consortium name="The Broad Institute Genome Sequencing Center for Infectious Disease"/>
            <person name="Wu L."/>
            <person name="Ma J."/>
        </authorList>
    </citation>
    <scope>NUCLEOTIDE SEQUENCE [LARGE SCALE GENOMIC DNA]</scope>
    <source>
        <strain evidence="4">JCM 9918</strain>
    </source>
</reference>
<name>A0ABW1B630_9ACTN</name>
<proteinExistence type="predicted"/>
<comment type="caution">
    <text evidence="3">The sequence shown here is derived from an EMBL/GenBank/DDBJ whole genome shotgun (WGS) entry which is preliminary data.</text>
</comment>
<sequence length="413" mass="44217">MLEASATECPLREIVHRSYPSERTVTVRCTVRPAQGGAPADGYGTATTEPVARLKALSEAVERLVACTPFATVARPPTTLTRHPPFRASGVRTVPDDSPSRVYRPLHGGEPLRVPLYWSSPWIAGRELRAGALTPPEARLSSTVGWAVAPTPEAALHGALLELTELLNYGVFLHRCLRGADRSAEPARGAADAPDVSGDPGGPSTSAPDRSAPGTLVLPLGGVVRTPTALAVAYRPGRLMPATGLGCGATRAEATDRALLELAQAETLWRSNPTAVPAERFFLRRFERWPLLGRCATLDFDLSGHRTPYGDEMSPASPLEELEAGGISVWADSGAVDISGPDIPRTRLCFAHVVSDPQPLLGLVRAGIPVFDTGEVRRTLDPPRRDSRPDRSDRRRSADRRAAGRDGRGRRSA</sequence>
<dbReference type="RefSeq" id="WP_272169003.1">
    <property type="nucleotide sequence ID" value="NZ_JAQOSL010000007.1"/>
</dbReference>
<feature type="region of interest" description="Disordered" evidence="1">
    <location>
        <begin position="186"/>
        <end position="215"/>
    </location>
</feature>
<organism evidence="3 4">
    <name type="scientific">Streptomyces heilongjiangensis</name>
    <dbReference type="NCBI Taxonomy" id="945052"/>
    <lineage>
        <taxon>Bacteria</taxon>
        <taxon>Bacillati</taxon>
        <taxon>Actinomycetota</taxon>
        <taxon>Actinomycetes</taxon>
        <taxon>Kitasatosporales</taxon>
        <taxon>Streptomycetaceae</taxon>
        <taxon>Streptomyces</taxon>
    </lineage>
</organism>
<feature type="domain" description="YcaO" evidence="2">
    <location>
        <begin position="44"/>
        <end position="413"/>
    </location>
</feature>